<dbReference type="Gene3D" id="1.20.1260.60">
    <property type="entry name" value="Vacuolar protein sorting-associated protein Ist1"/>
    <property type="match status" value="1"/>
</dbReference>
<feature type="region of interest" description="Disordered" evidence="2">
    <location>
        <begin position="186"/>
        <end position="238"/>
    </location>
</feature>
<dbReference type="Proteomes" id="UP000253472">
    <property type="component" value="Unassembled WGS sequence"/>
</dbReference>
<dbReference type="InterPro" id="IPR042277">
    <property type="entry name" value="IST1-like"/>
</dbReference>
<dbReference type="OrthoDB" id="29853at2759"/>
<keyword evidence="4" id="KW-1185">Reference proteome</keyword>
<evidence type="ECO:0000313" key="3">
    <source>
        <dbReference type="EMBL" id="RCK67820.1"/>
    </source>
</evidence>
<dbReference type="EMBL" id="QLNQ01000001">
    <property type="protein sequence ID" value="RCK67820.1"/>
    <property type="molecule type" value="Genomic_DNA"/>
</dbReference>
<evidence type="ECO:0000256" key="1">
    <source>
        <dbReference type="ARBA" id="ARBA00005536"/>
    </source>
</evidence>
<dbReference type="AlphaFoldDB" id="A0A367YPW9"/>
<dbReference type="STRING" id="5486.A0A367YPW9"/>
<feature type="compositionally biased region" description="Acidic residues" evidence="2">
    <location>
        <begin position="186"/>
        <end position="202"/>
    </location>
</feature>
<comment type="similarity">
    <text evidence="1">Belongs to the IST1 family.</text>
</comment>
<comment type="caution">
    <text evidence="3">The sequence shown here is derived from an EMBL/GenBank/DDBJ whole genome shotgun (WGS) entry which is preliminary data.</text>
</comment>
<dbReference type="FunFam" id="1.20.1260.60:FF:000002">
    <property type="entry name" value="Vacuolar protein sorting-associated protein IST1"/>
    <property type="match status" value="1"/>
</dbReference>
<proteinExistence type="inferred from homology"/>
<dbReference type="PANTHER" id="PTHR12161">
    <property type="entry name" value="IST1 FAMILY MEMBER"/>
    <property type="match status" value="1"/>
</dbReference>
<reference evidence="3 4" key="1">
    <citation type="submission" date="2018-06" db="EMBL/GenBank/DDBJ databases">
        <title>Whole genome sequencing of Candida tropicalis (genome annotated by CSBL at Korea University).</title>
        <authorList>
            <person name="Ahn J."/>
        </authorList>
    </citation>
    <scope>NUCLEOTIDE SEQUENCE [LARGE SCALE GENOMIC DNA]</scope>
    <source>
        <strain evidence="3 4">ATCC 20962</strain>
    </source>
</reference>
<protein>
    <submittedName>
        <fullName evidence="3">Vacuolar protein sorting-associated protein IST1</fullName>
    </submittedName>
</protein>
<accession>A0A367YPW9</accession>
<feature type="compositionally biased region" description="Basic and acidic residues" evidence="2">
    <location>
        <begin position="217"/>
        <end position="238"/>
    </location>
</feature>
<dbReference type="GO" id="GO:0015031">
    <property type="term" value="P:protein transport"/>
    <property type="evidence" value="ECO:0007669"/>
    <property type="project" value="InterPro"/>
</dbReference>
<dbReference type="Pfam" id="PF03398">
    <property type="entry name" value="Ist1"/>
    <property type="match status" value="1"/>
</dbReference>
<organism evidence="3 4">
    <name type="scientific">Candida viswanathii</name>
    <dbReference type="NCBI Taxonomy" id="5486"/>
    <lineage>
        <taxon>Eukaryota</taxon>
        <taxon>Fungi</taxon>
        <taxon>Dikarya</taxon>
        <taxon>Ascomycota</taxon>
        <taxon>Saccharomycotina</taxon>
        <taxon>Pichiomycetes</taxon>
        <taxon>Debaryomycetaceae</taxon>
        <taxon>Candida/Lodderomyces clade</taxon>
        <taxon>Candida</taxon>
    </lineage>
</organism>
<evidence type="ECO:0000256" key="2">
    <source>
        <dbReference type="SAM" id="MobiDB-lite"/>
    </source>
</evidence>
<evidence type="ECO:0000313" key="4">
    <source>
        <dbReference type="Proteomes" id="UP000253472"/>
    </source>
</evidence>
<dbReference type="PANTHER" id="PTHR12161:SF5">
    <property type="entry name" value="IST1 HOMOLOG"/>
    <property type="match status" value="1"/>
</dbReference>
<sequence length="253" mass="28508">MAKPIPPHLNQNRLKTTLKMAISKLKFVQEKKTAISKQQRRQLSELLSQGKESSAKIRVENIIRDDIYIELLEYLELYCELLLARLAILLDRPTCETNLAEAVSSVIYAANHTELKELMQIKDILMFKFGNEFLTSVLENKEGQVPEKIVKRCDIEPPSEVLVDLYLCEIAKAYSVPYSGLSLLEAEEEKEEEEGDDDDDEGSGGGTKELAEPIGELADKPSVKKLEPKPKLKDQDEFDALRARFAALKGTTP</sequence>
<dbReference type="InterPro" id="IPR005061">
    <property type="entry name" value="Ist1"/>
</dbReference>
<name>A0A367YPW9_9ASCO</name>
<gene>
    <name evidence="3" type="primary">IST1_0</name>
    <name evidence="3" type="ORF">Cantr_02260</name>
</gene>